<dbReference type="GeneID" id="9951427"/>
<reference evidence="1" key="1">
    <citation type="submission" date="2012-04" db="EMBL/GenBank/DDBJ databases">
        <title>The Genome Sequence of Loa loa.</title>
        <authorList>
            <consortium name="The Broad Institute Genome Sequencing Platform"/>
            <consortium name="Broad Institute Genome Sequencing Center for Infectious Disease"/>
            <person name="Nutman T.B."/>
            <person name="Fink D.L."/>
            <person name="Russ C."/>
            <person name="Young S."/>
            <person name="Zeng Q."/>
            <person name="Gargeya S."/>
            <person name="Alvarado L."/>
            <person name="Berlin A."/>
            <person name="Chapman S.B."/>
            <person name="Chen Z."/>
            <person name="Freedman E."/>
            <person name="Gellesch M."/>
            <person name="Goldberg J."/>
            <person name="Griggs A."/>
            <person name="Gujja S."/>
            <person name="Heilman E.R."/>
            <person name="Heiman D."/>
            <person name="Howarth C."/>
            <person name="Mehta T."/>
            <person name="Neiman D."/>
            <person name="Pearson M."/>
            <person name="Roberts A."/>
            <person name="Saif S."/>
            <person name="Shea T."/>
            <person name="Shenoy N."/>
            <person name="Sisk P."/>
            <person name="Stolte C."/>
            <person name="Sykes S."/>
            <person name="White J."/>
            <person name="Yandava C."/>
            <person name="Haas B."/>
            <person name="Henn M.R."/>
            <person name="Nusbaum C."/>
            <person name="Birren B."/>
        </authorList>
    </citation>
    <scope>NUCLEOTIDE SEQUENCE [LARGE SCALE GENOMIC DNA]</scope>
</reference>
<name>A0A1S0TJJ7_LOALO</name>
<dbReference type="CTD" id="9951427"/>
<dbReference type="OrthoDB" id="10487998at2759"/>
<protein>
    <submittedName>
        <fullName evidence="1">Uncharacterized protein</fullName>
    </submittedName>
</protein>
<dbReference type="EMBL" id="JH712230">
    <property type="protein sequence ID" value="EFO14565.1"/>
    <property type="molecule type" value="Genomic_DNA"/>
</dbReference>
<evidence type="ECO:0000313" key="1">
    <source>
        <dbReference type="EMBL" id="EFO14565.1"/>
    </source>
</evidence>
<organism evidence="1">
    <name type="scientific">Loa loa</name>
    <name type="common">Eye worm</name>
    <name type="synonym">Filaria loa</name>
    <dbReference type="NCBI Taxonomy" id="7209"/>
    <lineage>
        <taxon>Eukaryota</taxon>
        <taxon>Metazoa</taxon>
        <taxon>Ecdysozoa</taxon>
        <taxon>Nematoda</taxon>
        <taxon>Chromadorea</taxon>
        <taxon>Rhabditida</taxon>
        <taxon>Spirurina</taxon>
        <taxon>Spiruromorpha</taxon>
        <taxon>Filarioidea</taxon>
        <taxon>Onchocercidae</taxon>
        <taxon>Loa</taxon>
    </lineage>
</organism>
<dbReference type="AlphaFoldDB" id="A0A1S0TJJ7"/>
<dbReference type="InParanoid" id="A0A1S0TJJ7"/>
<dbReference type="RefSeq" id="XP_003149504.1">
    <property type="nucleotide sequence ID" value="XM_003149456.1"/>
</dbReference>
<sequence>MQYATIGIPNVTLLRMRTSVSKCTKHYLANSKTKDRQIIGNAYPEHLLECKPVSNEIQQLQGIDSNCALINAGL</sequence>
<accession>A0A1S0TJJ7</accession>
<gene>
    <name evidence="1" type="ORF">LOAG_13953</name>
</gene>
<dbReference type="KEGG" id="loa:LOAG_13953"/>
<proteinExistence type="predicted"/>